<feature type="region of interest" description="Disordered" evidence="1">
    <location>
        <begin position="1"/>
        <end position="93"/>
    </location>
</feature>
<dbReference type="Proteomes" id="UP000634136">
    <property type="component" value="Unassembled WGS sequence"/>
</dbReference>
<accession>A0A834SQ13</accession>
<dbReference type="EMBL" id="JAAIUW010000011">
    <property type="protein sequence ID" value="KAF7808540.1"/>
    <property type="molecule type" value="Genomic_DNA"/>
</dbReference>
<dbReference type="AlphaFoldDB" id="A0A834SQ13"/>
<reference evidence="2" key="1">
    <citation type="submission" date="2020-09" db="EMBL/GenBank/DDBJ databases">
        <title>Genome-Enabled Discovery of Anthraquinone Biosynthesis in Senna tora.</title>
        <authorList>
            <person name="Kang S.-H."/>
            <person name="Pandey R.P."/>
            <person name="Lee C.-M."/>
            <person name="Sim J.-S."/>
            <person name="Jeong J.-T."/>
            <person name="Choi B.-S."/>
            <person name="Jung M."/>
            <person name="Ginzburg D."/>
            <person name="Zhao K."/>
            <person name="Won S.Y."/>
            <person name="Oh T.-J."/>
            <person name="Yu Y."/>
            <person name="Kim N.-H."/>
            <person name="Lee O.R."/>
            <person name="Lee T.-H."/>
            <person name="Bashyal P."/>
            <person name="Kim T.-S."/>
            <person name="Lee W.-H."/>
            <person name="Kawkins C."/>
            <person name="Kim C.-K."/>
            <person name="Kim J.S."/>
            <person name="Ahn B.O."/>
            <person name="Rhee S.Y."/>
            <person name="Sohng J.K."/>
        </authorList>
    </citation>
    <scope>NUCLEOTIDE SEQUENCE</scope>
    <source>
        <tissue evidence="2">Leaf</tissue>
    </source>
</reference>
<organism evidence="2 3">
    <name type="scientific">Senna tora</name>
    <dbReference type="NCBI Taxonomy" id="362788"/>
    <lineage>
        <taxon>Eukaryota</taxon>
        <taxon>Viridiplantae</taxon>
        <taxon>Streptophyta</taxon>
        <taxon>Embryophyta</taxon>
        <taxon>Tracheophyta</taxon>
        <taxon>Spermatophyta</taxon>
        <taxon>Magnoliopsida</taxon>
        <taxon>eudicotyledons</taxon>
        <taxon>Gunneridae</taxon>
        <taxon>Pentapetalae</taxon>
        <taxon>rosids</taxon>
        <taxon>fabids</taxon>
        <taxon>Fabales</taxon>
        <taxon>Fabaceae</taxon>
        <taxon>Caesalpinioideae</taxon>
        <taxon>Cassia clade</taxon>
        <taxon>Senna</taxon>
    </lineage>
</organism>
<gene>
    <name evidence="2" type="ORF">G2W53_035283</name>
</gene>
<sequence length="128" mass="13987">MSKTERKRYLAYEQRIRKEPNRTQKATHSLSHHVYQNKVGNKKQEVENENKPPSRATFSNSTSRPSALYAPPPSPASTVENPNMGPPIGAAGGEGSGHLCFNWNIGGIGVPRTTGGVVFVIFVNIVKD</sequence>
<proteinExistence type="predicted"/>
<comment type="caution">
    <text evidence="2">The sequence shown here is derived from an EMBL/GenBank/DDBJ whole genome shotgun (WGS) entry which is preliminary data.</text>
</comment>
<name>A0A834SQ13_9FABA</name>
<feature type="compositionally biased region" description="Basic and acidic residues" evidence="1">
    <location>
        <begin position="7"/>
        <end position="22"/>
    </location>
</feature>
<keyword evidence="3" id="KW-1185">Reference proteome</keyword>
<protein>
    <submittedName>
        <fullName evidence="2">Uncharacterized protein</fullName>
    </submittedName>
</protein>
<evidence type="ECO:0000313" key="3">
    <source>
        <dbReference type="Proteomes" id="UP000634136"/>
    </source>
</evidence>
<evidence type="ECO:0000256" key="1">
    <source>
        <dbReference type="SAM" id="MobiDB-lite"/>
    </source>
</evidence>
<evidence type="ECO:0000313" key="2">
    <source>
        <dbReference type="EMBL" id="KAF7808540.1"/>
    </source>
</evidence>
<feature type="compositionally biased region" description="Basic and acidic residues" evidence="1">
    <location>
        <begin position="42"/>
        <end position="52"/>
    </location>
</feature>